<dbReference type="Proteomes" id="UP000324800">
    <property type="component" value="Unassembled WGS sequence"/>
</dbReference>
<evidence type="ECO:0000259" key="1">
    <source>
        <dbReference type="Pfam" id="PF23613"/>
    </source>
</evidence>
<organism evidence="2 3">
    <name type="scientific">Streblomastix strix</name>
    <dbReference type="NCBI Taxonomy" id="222440"/>
    <lineage>
        <taxon>Eukaryota</taxon>
        <taxon>Metamonada</taxon>
        <taxon>Preaxostyla</taxon>
        <taxon>Oxymonadida</taxon>
        <taxon>Streblomastigidae</taxon>
        <taxon>Streblomastix</taxon>
    </lineage>
</organism>
<gene>
    <name evidence="2" type="ORF">EZS28_009067</name>
</gene>
<dbReference type="AlphaFoldDB" id="A0A5J4WKL9"/>
<feature type="non-terminal residue" evidence="2">
    <location>
        <position position="77"/>
    </location>
</feature>
<proteinExistence type="predicted"/>
<accession>A0A5J4WKL9</accession>
<evidence type="ECO:0000313" key="2">
    <source>
        <dbReference type="EMBL" id="KAA6395401.1"/>
    </source>
</evidence>
<sequence length="77" mass="8818">MSDDQKKIKGIAEIVRVIIQLYDSKKEIDQYAIAARICGKYHIQTPKFTEIMLSIPDNYKEKIIPLLKVKPIRTASG</sequence>
<reference evidence="2 3" key="1">
    <citation type="submission" date="2019-03" db="EMBL/GenBank/DDBJ databases">
        <title>Single cell metagenomics reveals metabolic interactions within the superorganism composed of flagellate Streblomastix strix and complex community of Bacteroidetes bacteria on its surface.</title>
        <authorList>
            <person name="Treitli S.C."/>
            <person name="Kolisko M."/>
            <person name="Husnik F."/>
            <person name="Keeling P."/>
            <person name="Hampl V."/>
        </authorList>
    </citation>
    <scope>NUCLEOTIDE SEQUENCE [LARGE SCALE GENOMIC DNA]</scope>
    <source>
        <strain evidence="2">ST1C</strain>
    </source>
</reference>
<name>A0A5J4WKL9_9EUKA</name>
<feature type="domain" description="ELP3-like N-terminal" evidence="1">
    <location>
        <begin position="11"/>
        <end position="75"/>
    </location>
</feature>
<dbReference type="OrthoDB" id="10265243at2759"/>
<dbReference type="InterPro" id="IPR056591">
    <property type="entry name" value="ELP3-like_N"/>
</dbReference>
<protein>
    <recommendedName>
        <fullName evidence="1">ELP3-like N-terminal domain-containing protein</fullName>
    </recommendedName>
</protein>
<dbReference type="EMBL" id="SNRW01001694">
    <property type="protein sequence ID" value="KAA6395401.1"/>
    <property type="molecule type" value="Genomic_DNA"/>
</dbReference>
<dbReference type="Pfam" id="PF23613">
    <property type="entry name" value="ELP3_N"/>
    <property type="match status" value="1"/>
</dbReference>
<evidence type="ECO:0000313" key="3">
    <source>
        <dbReference type="Proteomes" id="UP000324800"/>
    </source>
</evidence>
<comment type="caution">
    <text evidence="2">The sequence shown here is derived from an EMBL/GenBank/DDBJ whole genome shotgun (WGS) entry which is preliminary data.</text>
</comment>